<evidence type="ECO:0000313" key="2">
    <source>
        <dbReference type="EMBL" id="AKQ47177.1"/>
    </source>
</evidence>
<feature type="chain" id="PRO_5005211153" description="Type IX secretion system membrane protein PorP/SprF" evidence="1">
    <location>
        <begin position="24"/>
        <end position="342"/>
    </location>
</feature>
<keyword evidence="3" id="KW-1185">Reference proteome</keyword>
<protein>
    <recommendedName>
        <fullName evidence="4">Type IX secretion system membrane protein PorP/SprF</fullName>
    </recommendedName>
</protein>
<dbReference type="KEGG" id="ruf:TH63_18485"/>
<dbReference type="InterPro" id="IPR019861">
    <property type="entry name" value="PorP/SprF_Bacteroidetes"/>
</dbReference>
<reference evidence="2 3" key="1">
    <citation type="submission" date="2015-01" db="EMBL/GenBank/DDBJ databases">
        <title>Rufibacter sp./DG31D/ whole genome sequencing.</title>
        <authorList>
            <person name="Kim M.K."/>
            <person name="Srinivasan S."/>
            <person name="Lee J.-J."/>
        </authorList>
    </citation>
    <scope>NUCLEOTIDE SEQUENCE [LARGE SCALE GENOMIC DNA]</scope>
    <source>
        <strain evidence="2 3">DG31D</strain>
    </source>
</reference>
<organism evidence="2 3">
    <name type="scientific">Rufibacter radiotolerans</name>
    <dbReference type="NCBI Taxonomy" id="1379910"/>
    <lineage>
        <taxon>Bacteria</taxon>
        <taxon>Pseudomonadati</taxon>
        <taxon>Bacteroidota</taxon>
        <taxon>Cytophagia</taxon>
        <taxon>Cytophagales</taxon>
        <taxon>Hymenobacteraceae</taxon>
        <taxon>Rufibacter</taxon>
    </lineage>
</organism>
<dbReference type="Pfam" id="PF11751">
    <property type="entry name" value="PorP_SprF"/>
    <property type="match status" value="1"/>
</dbReference>
<proteinExistence type="predicted"/>
<dbReference type="PATRIC" id="fig|1379910.4.peg.4030"/>
<evidence type="ECO:0000256" key="1">
    <source>
        <dbReference type="SAM" id="SignalP"/>
    </source>
</evidence>
<gene>
    <name evidence="2" type="ORF">TH63_18485</name>
</gene>
<evidence type="ECO:0008006" key="4">
    <source>
        <dbReference type="Google" id="ProtNLM"/>
    </source>
</evidence>
<name>A0A0H4VTC2_9BACT</name>
<dbReference type="STRING" id="1379910.TH63_18485"/>
<feature type="signal peptide" evidence="1">
    <location>
        <begin position="1"/>
        <end position="23"/>
    </location>
</feature>
<dbReference type="Proteomes" id="UP000036458">
    <property type="component" value="Chromosome"/>
</dbReference>
<evidence type="ECO:0000313" key="3">
    <source>
        <dbReference type="Proteomes" id="UP000036458"/>
    </source>
</evidence>
<dbReference type="RefSeq" id="WP_048922257.1">
    <property type="nucleotide sequence ID" value="NZ_CP010777.1"/>
</dbReference>
<keyword evidence="1" id="KW-0732">Signal</keyword>
<sequence length="342" mass="37751">MSGRYFSSIALLFFWGISLQASGQQKPQFSQYMTNSLVINPAVAGIENYMDIRSSYRKQWVGVEGSPSTFYTSVHASIGKIDRNAQGRGKISQRTSKKGVNVNKNNKFHRVKPHHGVGAMVQLDQAGLLRTSTVNLMYAFHLPLTSTLNLSSGISGGVLRNSFNTGQARVIDPSDASLSGETINMTKADVNIGTWLYTANAFLGISATQLLNSSSDFKAPVDHVLSGRLVPHYFVTGGYRFKVNDLTFVPSVLYKKSNPGTGSIDLNLKTMYNDRIWLGVSYRDKDAMVFLLGVNVSHILDFGYSYDVPTSSQFETSAGSHELMLGIKVNNKNKVYCPEWVW</sequence>
<dbReference type="AlphaFoldDB" id="A0A0H4VTC2"/>
<dbReference type="EMBL" id="CP010777">
    <property type="protein sequence ID" value="AKQ47177.1"/>
    <property type="molecule type" value="Genomic_DNA"/>
</dbReference>
<dbReference type="NCBIfam" id="TIGR03519">
    <property type="entry name" value="T9SS_PorP_fam"/>
    <property type="match status" value="1"/>
</dbReference>
<accession>A0A0H4VTC2</accession>